<dbReference type="Proteomes" id="UP000249393">
    <property type="component" value="Unassembled WGS sequence"/>
</dbReference>
<name>A0A2W5V0F9_9CAUL</name>
<dbReference type="RefSeq" id="WP_304280699.1">
    <property type="nucleotide sequence ID" value="NZ_QFQZ01000066.1"/>
</dbReference>
<comment type="caution">
    <text evidence="1">The sequence shown here is derived from an EMBL/GenBank/DDBJ whole genome shotgun (WGS) entry which is preliminary data.</text>
</comment>
<protein>
    <submittedName>
        <fullName evidence="1">Uncharacterized protein</fullName>
    </submittedName>
</protein>
<proteinExistence type="predicted"/>
<gene>
    <name evidence="1" type="ORF">DI526_17305</name>
</gene>
<reference evidence="1 2" key="1">
    <citation type="submission" date="2017-08" db="EMBL/GenBank/DDBJ databases">
        <title>Infants hospitalized years apart are colonized by the same room-sourced microbial strains.</title>
        <authorList>
            <person name="Brooks B."/>
            <person name="Olm M.R."/>
            <person name="Firek B.A."/>
            <person name="Baker R."/>
            <person name="Thomas B.C."/>
            <person name="Morowitz M.J."/>
            <person name="Banfield J.F."/>
        </authorList>
    </citation>
    <scope>NUCLEOTIDE SEQUENCE [LARGE SCALE GENOMIC DNA]</scope>
    <source>
        <strain evidence="1">S2_003_000_R2_4</strain>
    </source>
</reference>
<sequence>MAADAAIIVSKRLRAAGLAILCITLAQFVLASCQAEPTPMAARVIAFAQAGNTPERS</sequence>
<evidence type="ECO:0000313" key="1">
    <source>
        <dbReference type="EMBL" id="PZR32207.1"/>
    </source>
</evidence>
<evidence type="ECO:0000313" key="2">
    <source>
        <dbReference type="Proteomes" id="UP000249393"/>
    </source>
</evidence>
<accession>A0A2W5V0F9</accession>
<dbReference type="EMBL" id="QFQZ01000066">
    <property type="protein sequence ID" value="PZR32207.1"/>
    <property type="molecule type" value="Genomic_DNA"/>
</dbReference>
<dbReference type="AlphaFoldDB" id="A0A2W5V0F9"/>
<organism evidence="1 2">
    <name type="scientific">Caulobacter segnis</name>
    <dbReference type="NCBI Taxonomy" id="88688"/>
    <lineage>
        <taxon>Bacteria</taxon>
        <taxon>Pseudomonadati</taxon>
        <taxon>Pseudomonadota</taxon>
        <taxon>Alphaproteobacteria</taxon>
        <taxon>Caulobacterales</taxon>
        <taxon>Caulobacteraceae</taxon>
        <taxon>Caulobacter</taxon>
    </lineage>
</organism>